<dbReference type="EMBL" id="LR796881">
    <property type="protein sequence ID" value="CAB4172391.1"/>
    <property type="molecule type" value="Genomic_DNA"/>
</dbReference>
<evidence type="ECO:0000313" key="9">
    <source>
        <dbReference type="EMBL" id="CAB4218222.1"/>
    </source>
</evidence>
<name>A0A6J5SRS4_9CAUD</name>
<evidence type="ECO:0000313" key="8">
    <source>
        <dbReference type="EMBL" id="CAB4214216.1"/>
    </source>
</evidence>
<dbReference type="EMBL" id="LR798397">
    <property type="protein sequence ID" value="CAB5229122.1"/>
    <property type="molecule type" value="Genomic_DNA"/>
</dbReference>
<evidence type="ECO:0000313" key="7">
    <source>
        <dbReference type="EMBL" id="CAB4200360.1"/>
    </source>
</evidence>
<dbReference type="EMBL" id="LR797463">
    <property type="protein sequence ID" value="CAB4218222.1"/>
    <property type="molecule type" value="Genomic_DNA"/>
</dbReference>
<accession>A0A6J5SRS4</accession>
<reference evidence="9" key="1">
    <citation type="submission" date="2020-05" db="EMBL/GenBank/DDBJ databases">
        <authorList>
            <person name="Chiriac C."/>
            <person name="Salcher M."/>
            <person name="Ghai R."/>
            <person name="Kavagutti S V."/>
        </authorList>
    </citation>
    <scope>NUCLEOTIDE SEQUENCE</scope>
</reference>
<sequence length="71" mass="7892">MDYDITVSGDGTTDGQFCAYEAALSLAREERDVARNGLRAIRNHWNDFGPDHGFEEVVEQACKPICINSNT</sequence>
<evidence type="ECO:0000313" key="3">
    <source>
        <dbReference type="EMBL" id="CAB4172391.1"/>
    </source>
</evidence>
<dbReference type="EMBL" id="LR796470">
    <property type="protein sequence ID" value="CAB4146635.1"/>
    <property type="molecule type" value="Genomic_DNA"/>
</dbReference>
<gene>
    <name evidence="4" type="ORF">UFOVP1006_41</name>
    <name evidence="5" type="ORF">UFOVP1096_39</name>
    <name evidence="6" type="ORF">UFOVP1157_48</name>
    <name evidence="7" type="ORF">UFOVP1347_38</name>
    <name evidence="8" type="ORF">UFOVP1455_30</name>
    <name evidence="10" type="ORF">UFOVP1543_30</name>
    <name evidence="9" type="ORF">UFOVP1606_12</name>
    <name evidence="1" type="ORF">UFOVP497_47</name>
    <name evidence="2" type="ORF">UFOVP834_23</name>
    <name evidence="3" type="ORF">UFOVP922_48</name>
</gene>
<evidence type="ECO:0000313" key="10">
    <source>
        <dbReference type="EMBL" id="CAB5229122.1"/>
    </source>
</evidence>
<evidence type="ECO:0000313" key="1">
    <source>
        <dbReference type="EMBL" id="CAB4146635.1"/>
    </source>
</evidence>
<evidence type="ECO:0000313" key="6">
    <source>
        <dbReference type="EMBL" id="CAB4187688.1"/>
    </source>
</evidence>
<evidence type="ECO:0000313" key="4">
    <source>
        <dbReference type="EMBL" id="CAB4177730.1"/>
    </source>
</evidence>
<proteinExistence type="predicted"/>
<evidence type="ECO:0000313" key="2">
    <source>
        <dbReference type="EMBL" id="CAB4164372.1"/>
    </source>
</evidence>
<dbReference type="EMBL" id="LR796953">
    <property type="protein sequence ID" value="CAB4177730.1"/>
    <property type="molecule type" value="Genomic_DNA"/>
</dbReference>
<dbReference type="EMBL" id="LR797307">
    <property type="protein sequence ID" value="CAB4200360.1"/>
    <property type="molecule type" value="Genomic_DNA"/>
</dbReference>
<dbReference type="EMBL" id="LR796763">
    <property type="protein sequence ID" value="CAB4164372.1"/>
    <property type="molecule type" value="Genomic_DNA"/>
</dbReference>
<dbReference type="EMBL" id="LR797405">
    <property type="protein sequence ID" value="CAB4214216.1"/>
    <property type="molecule type" value="Genomic_DNA"/>
</dbReference>
<evidence type="ECO:0000313" key="5">
    <source>
        <dbReference type="EMBL" id="CAB4184076.1"/>
    </source>
</evidence>
<organism evidence="9">
    <name type="scientific">uncultured Caudovirales phage</name>
    <dbReference type="NCBI Taxonomy" id="2100421"/>
    <lineage>
        <taxon>Viruses</taxon>
        <taxon>Duplodnaviria</taxon>
        <taxon>Heunggongvirae</taxon>
        <taxon>Uroviricota</taxon>
        <taxon>Caudoviricetes</taxon>
        <taxon>Peduoviridae</taxon>
        <taxon>Maltschvirus</taxon>
        <taxon>Maltschvirus maltsch</taxon>
    </lineage>
</organism>
<dbReference type="EMBL" id="LR797102">
    <property type="protein sequence ID" value="CAB4187688.1"/>
    <property type="molecule type" value="Genomic_DNA"/>
</dbReference>
<protein>
    <submittedName>
        <fullName evidence="9">Uncharacterized protein</fullName>
    </submittedName>
</protein>
<dbReference type="EMBL" id="LR797060">
    <property type="protein sequence ID" value="CAB4184076.1"/>
    <property type="molecule type" value="Genomic_DNA"/>
</dbReference>